<name>A0A1D2VGX8_9ASCO</name>
<dbReference type="RefSeq" id="XP_020047050.1">
    <property type="nucleotide sequence ID" value="XM_020193341.1"/>
</dbReference>
<gene>
    <name evidence="1" type="ORF">ASCRUDRAFT_76113</name>
</gene>
<dbReference type="EMBL" id="KV454481">
    <property type="protein sequence ID" value="ODV60743.1"/>
    <property type="molecule type" value="Genomic_DNA"/>
</dbReference>
<proteinExistence type="predicted"/>
<protein>
    <submittedName>
        <fullName evidence="1">Uncharacterized protein</fullName>
    </submittedName>
</protein>
<reference evidence="2" key="1">
    <citation type="submission" date="2016-05" db="EMBL/GenBank/DDBJ databases">
        <title>Comparative genomics of biotechnologically important yeasts.</title>
        <authorList>
            <consortium name="DOE Joint Genome Institute"/>
            <person name="Riley R."/>
            <person name="Haridas S."/>
            <person name="Wolfe K.H."/>
            <person name="Lopes M.R."/>
            <person name="Hittinger C.T."/>
            <person name="Goker M."/>
            <person name="Salamov A."/>
            <person name="Wisecaver J."/>
            <person name="Long T.M."/>
            <person name="Aerts A.L."/>
            <person name="Barry K."/>
            <person name="Choi C."/>
            <person name="Clum A."/>
            <person name="Coughlan A.Y."/>
            <person name="Deshpande S."/>
            <person name="Douglass A.P."/>
            <person name="Hanson S.J."/>
            <person name="Klenk H.-P."/>
            <person name="Labutti K."/>
            <person name="Lapidus A."/>
            <person name="Lindquist E."/>
            <person name="Lipzen A."/>
            <person name="Meier-Kolthoff J.P."/>
            <person name="Ohm R.A."/>
            <person name="Otillar R.P."/>
            <person name="Pangilinan J."/>
            <person name="Peng Y."/>
            <person name="Rokas A."/>
            <person name="Rosa C.A."/>
            <person name="Scheuner C."/>
            <person name="Sibirny A.A."/>
            <person name="Slot J.C."/>
            <person name="Stielow J.B."/>
            <person name="Sun H."/>
            <person name="Kurtzman C.P."/>
            <person name="Blackwell M."/>
            <person name="Grigoriev I.V."/>
            <person name="Jeffries T.W."/>
        </authorList>
    </citation>
    <scope>NUCLEOTIDE SEQUENCE [LARGE SCALE GENOMIC DNA]</scope>
    <source>
        <strain evidence="2">DSM 1968</strain>
    </source>
</reference>
<dbReference type="InParanoid" id="A0A1D2VGX8"/>
<organism evidence="1 2">
    <name type="scientific">Ascoidea rubescens DSM 1968</name>
    <dbReference type="NCBI Taxonomy" id="1344418"/>
    <lineage>
        <taxon>Eukaryota</taxon>
        <taxon>Fungi</taxon>
        <taxon>Dikarya</taxon>
        <taxon>Ascomycota</taxon>
        <taxon>Saccharomycotina</taxon>
        <taxon>Saccharomycetes</taxon>
        <taxon>Ascoideaceae</taxon>
        <taxon>Ascoidea</taxon>
    </lineage>
</organism>
<dbReference type="AlphaFoldDB" id="A0A1D2VGX8"/>
<dbReference type="GeneID" id="30966977"/>
<keyword evidence="2" id="KW-1185">Reference proteome</keyword>
<evidence type="ECO:0000313" key="1">
    <source>
        <dbReference type="EMBL" id="ODV60743.1"/>
    </source>
</evidence>
<dbReference type="Proteomes" id="UP000095038">
    <property type="component" value="Unassembled WGS sequence"/>
</dbReference>
<evidence type="ECO:0000313" key="2">
    <source>
        <dbReference type="Proteomes" id="UP000095038"/>
    </source>
</evidence>
<sequence length="103" mass="11355">MDRNHTKEGQQKGREETVRLENLKKVAQEAQEAETAQEARVGRCTRVWAPETALKWAKRQRKWCTGGAATAGGARNKPFPNKISTSDAIGVAPALFARVRALP</sequence>
<accession>A0A1D2VGX8</accession>